<name>A0A0S4JDF3_BODSA</name>
<feature type="compositionally biased region" description="Low complexity" evidence="1">
    <location>
        <begin position="1317"/>
        <end position="1346"/>
    </location>
</feature>
<feature type="region of interest" description="Disordered" evidence="1">
    <location>
        <begin position="1"/>
        <end position="86"/>
    </location>
</feature>
<accession>A0A0S4JDF3</accession>
<dbReference type="InterPro" id="IPR051681">
    <property type="entry name" value="Ser/Thr_Kinases-Pseudokinases"/>
</dbReference>
<reference evidence="4" key="1">
    <citation type="submission" date="2015-09" db="EMBL/GenBank/DDBJ databases">
        <authorList>
            <consortium name="Pathogen Informatics"/>
        </authorList>
    </citation>
    <scope>NUCLEOTIDE SEQUENCE [LARGE SCALE GENOMIC DNA]</scope>
    <source>
        <strain evidence="4">Lake Konstanz</strain>
    </source>
</reference>
<dbReference type="InterPro" id="IPR000719">
    <property type="entry name" value="Prot_kinase_dom"/>
</dbReference>
<dbReference type="VEuPathDB" id="TriTrypDB:BSAL_07835"/>
<dbReference type="InterPro" id="IPR001245">
    <property type="entry name" value="Ser-Thr/Tyr_kinase_cat_dom"/>
</dbReference>
<keyword evidence="4" id="KW-1185">Reference proteome</keyword>
<dbReference type="Gene3D" id="1.10.510.10">
    <property type="entry name" value="Transferase(Phosphotransferase) domain 1"/>
    <property type="match status" value="1"/>
</dbReference>
<feature type="compositionally biased region" description="Pro residues" evidence="1">
    <location>
        <begin position="37"/>
        <end position="49"/>
    </location>
</feature>
<feature type="domain" description="Protein kinase" evidence="2">
    <location>
        <begin position="884"/>
        <end position="1164"/>
    </location>
</feature>
<evidence type="ECO:0000313" key="4">
    <source>
        <dbReference type="Proteomes" id="UP000051952"/>
    </source>
</evidence>
<dbReference type="Proteomes" id="UP000051952">
    <property type="component" value="Unassembled WGS sequence"/>
</dbReference>
<keyword evidence="3" id="KW-0808">Transferase</keyword>
<dbReference type="PANTHER" id="PTHR44329">
    <property type="entry name" value="SERINE/THREONINE-PROTEIN KINASE TNNI3K-RELATED"/>
    <property type="match status" value="1"/>
</dbReference>
<dbReference type="EMBL" id="CYKH01001421">
    <property type="protein sequence ID" value="CUG86988.1"/>
    <property type="molecule type" value="Genomic_DNA"/>
</dbReference>
<evidence type="ECO:0000313" key="3">
    <source>
        <dbReference type="EMBL" id="CUG86988.1"/>
    </source>
</evidence>
<dbReference type="Gene3D" id="1.25.40.10">
    <property type="entry name" value="Tetratricopeptide repeat domain"/>
    <property type="match status" value="1"/>
</dbReference>
<keyword evidence="3" id="KW-0418">Kinase</keyword>
<protein>
    <submittedName>
        <fullName evidence="3">Protein kinase, putative</fullName>
    </submittedName>
</protein>
<dbReference type="InterPro" id="IPR011009">
    <property type="entry name" value="Kinase-like_dom_sf"/>
</dbReference>
<feature type="region of interest" description="Disordered" evidence="1">
    <location>
        <begin position="1288"/>
        <end position="1346"/>
    </location>
</feature>
<feature type="compositionally biased region" description="Low complexity" evidence="1">
    <location>
        <begin position="9"/>
        <end position="36"/>
    </location>
</feature>
<dbReference type="PROSITE" id="PS50011">
    <property type="entry name" value="PROTEIN_KINASE_DOM"/>
    <property type="match status" value="1"/>
</dbReference>
<sequence length="1934" mass="210974">MGSGGGKEAAPTAAQPQPQQPTHQPNAVVQQQSSPNQSPPTQPQPPKQPTPQQTVEISPQNGDAKNTTTADDSSDNKQNRKRDGRWYPVVLTSGSLLLTGADHPREATLGVKLDSGDQPFIPDEDVATTGGSSNSIGKFSIPAKKQKLVSFFASGGEQSIDASPTSATKAYTSTTIAGGEVPLGSVALTTQWQRESAVVCVYEERRWRTDRVNLVLCLTVLDSDGNRIQYEQAVNLLEAPVDNIVGNTKTTSMDFTSGFGLSSKKIASFEFSFQILFDAVGKNGGALLRLSASPLQIQFPQIFAVSKQLVSALNDLAVTNVNFAEASSLKTTDEQVQDLMDVLDVLATSSKITFLKNKLQGKELSDKYRDLCKTLIATLLKSGGGHLIDSVALLTDVDVSANSVVNMSAQFFDNILTVRDSGRGKQDVTSFLERYKSSADEFARKGVEAGEAYSQLAAMLCDIAGLIEPLVSAAPFGMLVVEAIGVLFKLIAGRKDMMELCEKIASRLSIFLRVLQQSDVQALLRDDEATLDACVSVYIAIDDCSECIKGFHSNIVVIQLFVASERQAALQDCYDELHTQFEILHNVTSLRAMAAAKKHQATIEEKLESLLSMQQTMLLTCNGNSALLSRLAAAEDTMQDYLVPKVINLAPSEGDQTANFEALVEESVRQAICQIGNAQVHERIRRASLQHTTSTQISEDALRTVEASVRDAIDSVAAAGGKDMRPSDVAAFVTSSMNMILNSPAVPLALKANTPEALNGIKIGCDTRLLTALGETIENSFKKQTAQHQKTRAEMKKQFVKLEGEMKKLQSDTVTSIGDKIRDASASMSVEIRGVRDDVQALSVAVLNPLKMIEAHILQYTDLKALNKPLEIAPSELLRIGTTHTASLAPGQIRFTEARKALYRNRDVFVKTYSPQVDQSLRREEANSLFQLHHDRIVELVGTVVDGKNISEIVLEYLGGGALRGILEQQQHDSLQRLTREQRLVFMYDIIAGLNFLHSQSPPRVHTRLDLSNVVVTSDRRGAKLVDFKGSTNFNPSIASDNSHQLYVDPTHFLTGTAPELFRPTGSLQLPSTTDAGQQRPFSVASDTYAAGTTLYELWSGNIAFSGKRGNLLLKALRDGDEPFTAQDIKSLPPVIQAILIGLTHNNPARRISLGQILRMQENFGQGLLDAPINEWRDFLPAWCSHGGEDLTAASEHGMTLSIDNIPKFTKVQLRKYLNEKEIAPAIIERIVSKGYTAKQYLRTDFVFKAFPPDIRGEFDDMHLDSLSELHDFDSDYHSRLPVVGATAPEGGAATSAGTNAPSPLSTKVALSRPLQSAAAEASTPSAAGATAAGGSAASDRSSSSVVVAPQGPRVTIAEEYPLNIAAPSVRLQRLQSIDSTVGPPPVRIDFDASSPTFGKDVVSDDPSSAMTTATSGGFTQSKFMSRVQAIIARKKKFAGSTSQLDVNSFDSFFALAEGPDMQKQGYAVHNGAVLTKKECFRRALESERGGKLKSQRSKGWWMLASCMESAAETASVAGNHVTRKQCIVNTLECDNKHVDAWSLLTRIMGENETVVVPGKEGELSRRDCAVEAVLCNTQDPDAWVTLSSCLPRKELVSIVIPPATSAIQVDRKYCLIRAVKLNPTSARYWQLLSQAIGSKDDSVTITTAEGPVSITKLQAMAKSVSFDPTAGNIWLTIATQLQDDGECITVNNVEMNKRDCLVQAINNGASEGYNHLASLMGRHDTVKIHKDEKEVTKILAYCRGLEQDDSTYSMWNNLGVEMIYQKMYPPVTVNIGGHGDMNMTDIFICSIERDPSFGKHWNGLGISLKDDQVVTVLQRNYTKQQCYLKALAIIPDYMYAWNWLGMTLPSPTDTVVVNGDQVNKRDCFERAINLGWDYAYPWWNLALVMKKGETVALTRQTMTCAEVVRRAHALYPTDKDILALMAQHNFEEL</sequence>
<feature type="compositionally biased region" description="Polar residues" evidence="1">
    <location>
        <begin position="55"/>
        <end position="71"/>
    </location>
</feature>
<dbReference type="SUPFAM" id="SSF48439">
    <property type="entry name" value="Protein prenylyltransferase"/>
    <property type="match status" value="1"/>
</dbReference>
<dbReference type="SUPFAM" id="SSF56112">
    <property type="entry name" value="Protein kinase-like (PK-like)"/>
    <property type="match status" value="1"/>
</dbReference>
<dbReference type="GO" id="GO:0005524">
    <property type="term" value="F:ATP binding"/>
    <property type="evidence" value="ECO:0007669"/>
    <property type="project" value="InterPro"/>
</dbReference>
<evidence type="ECO:0000256" key="1">
    <source>
        <dbReference type="SAM" id="MobiDB-lite"/>
    </source>
</evidence>
<dbReference type="Gene3D" id="3.30.200.20">
    <property type="entry name" value="Phosphorylase Kinase, domain 1"/>
    <property type="match status" value="1"/>
</dbReference>
<feature type="compositionally biased region" description="Polar residues" evidence="1">
    <location>
        <begin position="1296"/>
        <end position="1306"/>
    </location>
</feature>
<dbReference type="GO" id="GO:0004674">
    <property type="term" value="F:protein serine/threonine kinase activity"/>
    <property type="evidence" value="ECO:0007669"/>
    <property type="project" value="TreeGrafter"/>
</dbReference>
<dbReference type="Pfam" id="PF07714">
    <property type="entry name" value="PK_Tyr_Ser-Thr"/>
    <property type="match status" value="1"/>
</dbReference>
<proteinExistence type="predicted"/>
<gene>
    <name evidence="3" type="ORF">BSAL_07835</name>
</gene>
<dbReference type="SMART" id="SM00220">
    <property type="entry name" value="S_TKc"/>
    <property type="match status" value="1"/>
</dbReference>
<dbReference type="InterPro" id="IPR011990">
    <property type="entry name" value="TPR-like_helical_dom_sf"/>
</dbReference>
<organism evidence="3 4">
    <name type="scientific">Bodo saltans</name>
    <name type="common">Flagellated protozoan</name>
    <dbReference type="NCBI Taxonomy" id="75058"/>
    <lineage>
        <taxon>Eukaryota</taxon>
        <taxon>Discoba</taxon>
        <taxon>Euglenozoa</taxon>
        <taxon>Kinetoplastea</taxon>
        <taxon>Metakinetoplastina</taxon>
        <taxon>Eubodonida</taxon>
        <taxon>Bodonidae</taxon>
        <taxon>Bodo</taxon>
    </lineage>
</organism>
<evidence type="ECO:0000259" key="2">
    <source>
        <dbReference type="PROSITE" id="PS50011"/>
    </source>
</evidence>
<dbReference type="OrthoDB" id="535509at2759"/>